<dbReference type="RefSeq" id="WP_200266073.1">
    <property type="nucleotide sequence ID" value="NZ_JAENHN010000007.1"/>
</dbReference>
<evidence type="ECO:0000313" key="2">
    <source>
        <dbReference type="EMBL" id="MBK1809527.1"/>
    </source>
</evidence>
<gene>
    <name evidence="2" type="ORF">JHL18_02560</name>
</gene>
<accession>A0ABS1EJJ3</accession>
<name>A0ABS1EJJ3_9CLOT</name>
<reference evidence="3" key="1">
    <citation type="submission" date="2021-01" db="EMBL/GenBank/DDBJ databases">
        <title>Genome public.</title>
        <authorList>
            <person name="Liu C."/>
            <person name="Sun Q."/>
        </authorList>
    </citation>
    <scope>NUCLEOTIDE SEQUENCE [LARGE SCALE GENOMIC DNA]</scope>
    <source>
        <strain evidence="3">YIM B02505</strain>
    </source>
</reference>
<keyword evidence="3" id="KW-1185">Reference proteome</keyword>
<evidence type="ECO:0000313" key="3">
    <source>
        <dbReference type="Proteomes" id="UP000596739"/>
    </source>
</evidence>
<evidence type="ECO:0000259" key="1">
    <source>
        <dbReference type="Pfam" id="PF09823"/>
    </source>
</evidence>
<proteinExistence type="predicted"/>
<organism evidence="2 3">
    <name type="scientific">Clostridium yunnanense</name>
    <dbReference type="NCBI Taxonomy" id="2800325"/>
    <lineage>
        <taxon>Bacteria</taxon>
        <taxon>Bacillati</taxon>
        <taxon>Bacillota</taxon>
        <taxon>Clostridia</taxon>
        <taxon>Eubacteriales</taxon>
        <taxon>Clostridiaceae</taxon>
        <taxon>Clostridium</taxon>
    </lineage>
</organism>
<comment type="caution">
    <text evidence="2">The sequence shown here is derived from an EMBL/GenBank/DDBJ whole genome shotgun (WGS) entry which is preliminary data.</text>
</comment>
<dbReference type="InterPro" id="IPR018633">
    <property type="entry name" value="DUF2357"/>
</dbReference>
<dbReference type="Pfam" id="PF09823">
    <property type="entry name" value="DUF2357"/>
    <property type="match status" value="1"/>
</dbReference>
<dbReference type="InterPro" id="IPR007505">
    <property type="entry name" value="PDDEXK_7"/>
</dbReference>
<dbReference type="Pfam" id="PF04411">
    <property type="entry name" value="PDDEXK_7"/>
    <property type="match status" value="1"/>
</dbReference>
<sequence>MDSQPSGNSSELLFIETDELYFSIKGNDDSVKYGDSKSLTVLVEGKEYEVDSNKYLCFKEYTNYEIVIERRDKATIEFYHENPSIRNKVTPTGRGGNILSGIINFRGDIGYSDLYVKVNGNIHMKVTIEVLPSKIDYKEDYKTILQDVNEEIYNLAYGFLSRTYLGAEINNKVDNSYTEFYSIFSYVYEKLMKAIDIVIYNPHHELTKDARVYKYQSLKNISMDTIKWIEKRPHLLENINGKYIPTEALQVTKQVTLDTKENKYLKFMLIKIIEKIDMFIKTYSSSYWNKDSDIIDKLTIMKKGINKRLKTSFLNNVNSDYRNTSISMVFSMANGYKDIYKYYLMLQKGLSINSNIFSLSMKELSLLYEYWCFIKINSLLRKKYKLISSDFITVNREGIFVSLKKGTTSSLKYENPKTKETFKVCYNSIKSTRAIKTGSHNEGSRTVTQKPDNILILDKQGSEKAYEFIFDAKYKIDTSKEYQKKYGGIGPKEEDINTMHRYRDAIVYRNKKTETLNNSVFGAFVLFPYKDEKEYRNHDFYKSIEEVNIGGIPFLPSTTALMEEFLDNLINESGYSNFERSLDSTGREEYIKDEYFKDRNVLVGALRNKEQLKVNLESKFYHTSCSNVNIAEHNIKFIALAQSKRQFGDEAGIIYYGKVSDINIMKRNDIKELPSESADDYYVFQIEEWKKLDKKIEVKGYQVLKVLYTTEFLLNNASVVTDLCIRSKEEYRLWQELKRMNFLTETQVGEKLSNDSSIKGFKGDGIKIEIENNNIRVEVNNIVKEFTREEFNRKPREVMGRIMKMNC</sequence>
<dbReference type="Proteomes" id="UP000596739">
    <property type="component" value="Unassembled WGS sequence"/>
</dbReference>
<feature type="domain" description="DUF2357" evidence="1">
    <location>
        <begin position="101"/>
        <end position="343"/>
    </location>
</feature>
<protein>
    <submittedName>
        <fullName evidence="2">DUF2357 domain-containing protein</fullName>
    </submittedName>
</protein>
<dbReference type="EMBL" id="JAENHN010000007">
    <property type="protein sequence ID" value="MBK1809527.1"/>
    <property type="molecule type" value="Genomic_DNA"/>
</dbReference>